<evidence type="ECO:0000313" key="1">
    <source>
        <dbReference type="EMBL" id="MVM31733.1"/>
    </source>
</evidence>
<comment type="caution">
    <text evidence="1">The sequence shown here is derived from an EMBL/GenBank/DDBJ whole genome shotgun (WGS) entry which is preliminary data.</text>
</comment>
<proteinExistence type="predicted"/>
<organism evidence="1 2">
    <name type="scientific">Spirosoma arboris</name>
    <dbReference type="NCBI Taxonomy" id="2682092"/>
    <lineage>
        <taxon>Bacteria</taxon>
        <taxon>Pseudomonadati</taxon>
        <taxon>Bacteroidota</taxon>
        <taxon>Cytophagia</taxon>
        <taxon>Cytophagales</taxon>
        <taxon>Cytophagaceae</taxon>
        <taxon>Spirosoma</taxon>
    </lineage>
</organism>
<gene>
    <name evidence="1" type="ORF">GO755_16920</name>
</gene>
<evidence type="ECO:0000313" key="2">
    <source>
        <dbReference type="Proteomes" id="UP000436006"/>
    </source>
</evidence>
<name>A0A7K1SD71_9BACT</name>
<protein>
    <submittedName>
        <fullName evidence="1">Uncharacterized protein</fullName>
    </submittedName>
</protein>
<dbReference type="Proteomes" id="UP000436006">
    <property type="component" value="Unassembled WGS sequence"/>
</dbReference>
<dbReference type="RefSeq" id="WP_157586342.1">
    <property type="nucleotide sequence ID" value="NZ_WPIN01000005.1"/>
</dbReference>
<dbReference type="EMBL" id="WPIN01000005">
    <property type="protein sequence ID" value="MVM31733.1"/>
    <property type="molecule type" value="Genomic_DNA"/>
</dbReference>
<dbReference type="AlphaFoldDB" id="A0A7K1SD71"/>
<accession>A0A7K1SD71</accession>
<reference evidence="1 2" key="1">
    <citation type="submission" date="2019-12" db="EMBL/GenBank/DDBJ databases">
        <title>Spirosoma sp. HMF4905 genome sequencing and assembly.</title>
        <authorList>
            <person name="Kang H."/>
            <person name="Cha I."/>
            <person name="Kim H."/>
            <person name="Joh K."/>
        </authorList>
    </citation>
    <scope>NUCLEOTIDE SEQUENCE [LARGE SCALE GENOMIC DNA]</scope>
    <source>
        <strain evidence="1 2">HMF4905</strain>
    </source>
</reference>
<sequence>MKANAQSDHQILVDEFGILLTQCLCCGEVELYFRGIAMALNLTDLYALVTRLEDMPAASNYLLGLLDLRDVPVQVGFQAVGLQLTENERHQLLNGLHQACLRLDLNLMMRGKLPLN</sequence>
<keyword evidence="2" id="KW-1185">Reference proteome</keyword>